<evidence type="ECO:0000313" key="1">
    <source>
        <dbReference type="EMBL" id="KAH7852599.1"/>
    </source>
</evidence>
<gene>
    <name evidence="1" type="ORF">Vadar_026951</name>
</gene>
<sequence length="335" mass="36162">MYLMNYLFTNLILLTVLVPPLSLALPKPDPASIQALLPASTIPAFPEQSDIAGCPLDLPDELFDDVKSACGVTAKSSKSRSDTTQQQLLRSRCCPVLAAWLYSAYSETALGKTNNKNKAAPQTATASYDLPLLPDDSETCIDSFQKALNERGIELVKPNKTCEMVSCYCGITLHPLSCPEAFSEDGKLVGDHNKSVKRLERDCSGGTPGVAGCSKCLNSLHQLNEHKTGNTSKSVDRTSKMHDRDCEVMGLTWLLAMNRSAYIHTVSSVLRAIMMRTDGSDPHSCSHNSDGMPLAVDSSEVNDQSSSNTLKLPTLLSAVLISLLCTSLVVSTTKF</sequence>
<organism evidence="1 2">
    <name type="scientific">Vaccinium darrowii</name>
    <dbReference type="NCBI Taxonomy" id="229202"/>
    <lineage>
        <taxon>Eukaryota</taxon>
        <taxon>Viridiplantae</taxon>
        <taxon>Streptophyta</taxon>
        <taxon>Embryophyta</taxon>
        <taxon>Tracheophyta</taxon>
        <taxon>Spermatophyta</taxon>
        <taxon>Magnoliopsida</taxon>
        <taxon>eudicotyledons</taxon>
        <taxon>Gunneridae</taxon>
        <taxon>Pentapetalae</taxon>
        <taxon>asterids</taxon>
        <taxon>Ericales</taxon>
        <taxon>Ericaceae</taxon>
        <taxon>Vaccinioideae</taxon>
        <taxon>Vaccinieae</taxon>
        <taxon>Vaccinium</taxon>
    </lineage>
</organism>
<reference evidence="1 2" key="1">
    <citation type="journal article" date="2021" name="Hortic Res">
        <title>High-quality reference genome and annotation aids understanding of berry development for evergreen blueberry (Vaccinium darrowii).</title>
        <authorList>
            <person name="Yu J."/>
            <person name="Hulse-Kemp A.M."/>
            <person name="Babiker E."/>
            <person name="Staton M."/>
        </authorList>
    </citation>
    <scope>NUCLEOTIDE SEQUENCE [LARGE SCALE GENOMIC DNA]</scope>
    <source>
        <strain evidence="2">cv. NJ 8807/NJ 8810</strain>
        <tissue evidence="1">Young leaf</tissue>
    </source>
</reference>
<dbReference type="EMBL" id="CM037158">
    <property type="protein sequence ID" value="KAH7852599.1"/>
    <property type="molecule type" value="Genomic_DNA"/>
</dbReference>
<accession>A0ACB7YHI5</accession>
<keyword evidence="2" id="KW-1185">Reference proteome</keyword>
<comment type="caution">
    <text evidence="1">The sequence shown here is derived from an EMBL/GenBank/DDBJ whole genome shotgun (WGS) entry which is preliminary data.</text>
</comment>
<proteinExistence type="predicted"/>
<name>A0ACB7YHI5_9ERIC</name>
<protein>
    <submittedName>
        <fullName evidence="1">Uncharacterized protein</fullName>
    </submittedName>
</protein>
<evidence type="ECO:0000313" key="2">
    <source>
        <dbReference type="Proteomes" id="UP000828048"/>
    </source>
</evidence>
<dbReference type="Proteomes" id="UP000828048">
    <property type="component" value="Chromosome 8"/>
</dbReference>